<dbReference type="RefSeq" id="WP_147263239.1">
    <property type="nucleotide sequence ID" value="NZ_QNRR01000002.1"/>
</dbReference>
<name>A0A366HRR9_9BACT</name>
<protein>
    <submittedName>
        <fullName evidence="1">Uncharacterized protein</fullName>
    </submittedName>
</protein>
<organism evidence="1 2">
    <name type="scientific">Roseimicrobium gellanilyticum</name>
    <dbReference type="NCBI Taxonomy" id="748857"/>
    <lineage>
        <taxon>Bacteria</taxon>
        <taxon>Pseudomonadati</taxon>
        <taxon>Verrucomicrobiota</taxon>
        <taxon>Verrucomicrobiia</taxon>
        <taxon>Verrucomicrobiales</taxon>
        <taxon>Verrucomicrobiaceae</taxon>
        <taxon>Roseimicrobium</taxon>
    </lineage>
</organism>
<dbReference type="EMBL" id="QNRR01000002">
    <property type="protein sequence ID" value="RBP45778.1"/>
    <property type="molecule type" value="Genomic_DNA"/>
</dbReference>
<accession>A0A366HRR9</accession>
<evidence type="ECO:0000313" key="1">
    <source>
        <dbReference type="EMBL" id="RBP45778.1"/>
    </source>
</evidence>
<evidence type="ECO:0000313" key="2">
    <source>
        <dbReference type="Proteomes" id="UP000253426"/>
    </source>
</evidence>
<dbReference type="Proteomes" id="UP000253426">
    <property type="component" value="Unassembled WGS sequence"/>
</dbReference>
<dbReference type="AlphaFoldDB" id="A0A366HRR9"/>
<keyword evidence="2" id="KW-1185">Reference proteome</keyword>
<comment type="caution">
    <text evidence="1">The sequence shown here is derived from an EMBL/GenBank/DDBJ whole genome shotgun (WGS) entry which is preliminary data.</text>
</comment>
<proteinExistence type="predicted"/>
<reference evidence="1 2" key="1">
    <citation type="submission" date="2018-06" db="EMBL/GenBank/DDBJ databases">
        <title>Genomic Encyclopedia of Type Strains, Phase IV (KMG-IV): sequencing the most valuable type-strain genomes for metagenomic binning, comparative biology and taxonomic classification.</title>
        <authorList>
            <person name="Goeker M."/>
        </authorList>
    </citation>
    <scope>NUCLEOTIDE SEQUENCE [LARGE SCALE GENOMIC DNA]</scope>
    <source>
        <strain evidence="1 2">DSM 25532</strain>
    </source>
</reference>
<sequence length="98" mass="11266">MMLHKTSHGFHPVWTPKDGAWPAKSLAAPTGFAITPHEAYEITRESKSRSLKHQWHLYADSRYYYVHDTFLGDSPKEAHKYGLCIDGRTGKIEKNLPR</sequence>
<gene>
    <name evidence="1" type="ORF">DES53_102160</name>
</gene>